<name>A0ABW9ZVI7_9BACT</name>
<dbReference type="EMBL" id="JAACJS010000015">
    <property type="protein sequence ID" value="NCI51024.1"/>
    <property type="molecule type" value="Genomic_DNA"/>
</dbReference>
<dbReference type="GO" id="GO:0016787">
    <property type="term" value="F:hydrolase activity"/>
    <property type="evidence" value="ECO:0007669"/>
    <property type="project" value="UniProtKB-KW"/>
</dbReference>
<accession>A0ABW9ZVI7</accession>
<dbReference type="InterPro" id="IPR029052">
    <property type="entry name" value="Metallo-depent_PP-like"/>
</dbReference>
<keyword evidence="2" id="KW-0540">Nuclease</keyword>
<evidence type="ECO:0000313" key="3">
    <source>
        <dbReference type="Proteomes" id="UP000753802"/>
    </source>
</evidence>
<proteinExistence type="predicted"/>
<dbReference type="Proteomes" id="UP000753802">
    <property type="component" value="Unassembled WGS sequence"/>
</dbReference>
<comment type="caution">
    <text evidence="2">The sequence shown here is derived from an EMBL/GenBank/DDBJ whole genome shotgun (WGS) entry which is preliminary data.</text>
</comment>
<dbReference type="InterPro" id="IPR004843">
    <property type="entry name" value="Calcineurin-like_PHP"/>
</dbReference>
<feature type="domain" description="Calcineurin-like phosphoesterase" evidence="1">
    <location>
        <begin position="30"/>
        <end position="122"/>
    </location>
</feature>
<organism evidence="2 3">
    <name type="scientific">Sediminibacterium roseum</name>
    <dbReference type="NCBI Taxonomy" id="1978412"/>
    <lineage>
        <taxon>Bacteria</taxon>
        <taxon>Pseudomonadati</taxon>
        <taxon>Bacteroidota</taxon>
        <taxon>Chitinophagia</taxon>
        <taxon>Chitinophagales</taxon>
        <taxon>Chitinophagaceae</taxon>
        <taxon>Sediminibacterium</taxon>
    </lineage>
</organism>
<dbReference type="GO" id="GO:0016874">
    <property type="term" value="F:ligase activity"/>
    <property type="evidence" value="ECO:0007669"/>
    <property type="project" value="UniProtKB-KW"/>
</dbReference>
<evidence type="ECO:0000259" key="1">
    <source>
        <dbReference type="Pfam" id="PF00149"/>
    </source>
</evidence>
<evidence type="ECO:0000313" key="2">
    <source>
        <dbReference type="EMBL" id="NCI51024.1"/>
    </source>
</evidence>
<keyword evidence="2" id="KW-0436">Ligase</keyword>
<dbReference type="NCBIfam" id="TIGR04123">
    <property type="entry name" value="P_estr_lig_assc"/>
    <property type="match status" value="1"/>
</dbReference>
<dbReference type="PANTHER" id="PTHR39323">
    <property type="entry name" value="BLR1149 PROTEIN"/>
    <property type="match status" value="1"/>
</dbReference>
<gene>
    <name evidence="2" type="primary">pdeM</name>
    <name evidence="2" type="ORF">GWC95_13905</name>
</gene>
<dbReference type="SUPFAM" id="SSF56300">
    <property type="entry name" value="Metallo-dependent phosphatases"/>
    <property type="match status" value="1"/>
</dbReference>
<keyword evidence="2" id="KW-0378">Hydrolase</keyword>
<sequence length="220" mass="25351">MNAPVRHIIHNNNFWLSPCKCIFWEEEETLILSDLHLGKTGHFRKHGIAVPQAVFIEDLQRLVEQLIHFRARKVIAVGDLFHSRANKEMDLFLKWRRDLPELEFILVRGNHDILNQEWYNNASIQVKEGIYSIGNFSFVHDPEEVPEAMLPGGFIFSGHLHPGISLYGSAKQSLRFPCYYFSDTQAILPAFSKFSGLAMIKKTKEETVYAIVNDVLVKIK</sequence>
<dbReference type="PANTHER" id="PTHR39323:SF1">
    <property type="entry name" value="BLR1149 PROTEIN"/>
    <property type="match status" value="1"/>
</dbReference>
<keyword evidence="2" id="KW-0255">Endonuclease</keyword>
<dbReference type="Gene3D" id="3.60.21.10">
    <property type="match status" value="1"/>
</dbReference>
<dbReference type="EC" id="3.1.-.-" evidence="2"/>
<dbReference type="RefSeq" id="WP_161819325.1">
    <property type="nucleotide sequence ID" value="NZ_JAACJS010000015.1"/>
</dbReference>
<reference evidence="2 3" key="1">
    <citation type="submission" date="2020-01" db="EMBL/GenBank/DDBJ databases">
        <title>Genome analysis.</title>
        <authorList>
            <person name="Wu S."/>
            <person name="Wang G."/>
        </authorList>
    </citation>
    <scope>NUCLEOTIDE SEQUENCE [LARGE SCALE GENOMIC DNA]</scope>
    <source>
        <strain evidence="2 3">SYL130</strain>
    </source>
</reference>
<dbReference type="InterPro" id="IPR024173">
    <property type="entry name" value="Pesterase_MJ0037-like"/>
</dbReference>
<dbReference type="GO" id="GO:0004519">
    <property type="term" value="F:endonuclease activity"/>
    <property type="evidence" value="ECO:0007669"/>
    <property type="project" value="UniProtKB-KW"/>
</dbReference>
<dbReference type="PIRSF" id="PIRSF000887">
    <property type="entry name" value="Pesterase_MJ0037"/>
    <property type="match status" value="1"/>
</dbReference>
<keyword evidence="3" id="KW-1185">Reference proteome</keyword>
<dbReference type="InterPro" id="IPR026336">
    <property type="entry name" value="PdeM-like"/>
</dbReference>
<protein>
    <submittedName>
        <fullName evidence="2">Ligase-associated DNA damage response endonuclease PdeM</fullName>
        <ecNumber evidence="2">3.1.-.-</ecNumber>
    </submittedName>
</protein>
<dbReference type="Pfam" id="PF00149">
    <property type="entry name" value="Metallophos"/>
    <property type="match status" value="1"/>
</dbReference>